<feature type="active site" evidence="3">
    <location>
        <position position="227"/>
    </location>
</feature>
<evidence type="ECO:0000256" key="3">
    <source>
        <dbReference type="PROSITE-ProRule" id="PRU10007"/>
    </source>
</evidence>
<dbReference type="GO" id="GO:0016620">
    <property type="term" value="F:oxidoreductase activity, acting on the aldehyde or oxo group of donors, NAD or NADP as acceptor"/>
    <property type="evidence" value="ECO:0007669"/>
    <property type="project" value="InterPro"/>
</dbReference>
<dbReference type="SUPFAM" id="SSF53720">
    <property type="entry name" value="ALDH-like"/>
    <property type="match status" value="1"/>
</dbReference>
<dbReference type="Gene3D" id="3.40.309.10">
    <property type="entry name" value="Aldehyde Dehydrogenase, Chain A, domain 2"/>
    <property type="match status" value="1"/>
</dbReference>
<reference evidence="6 7" key="1">
    <citation type="submission" date="2019-02" db="EMBL/GenBank/DDBJ databases">
        <title>Sequencing the genomes of 1000 actinobacteria strains.</title>
        <authorList>
            <person name="Klenk H.-P."/>
        </authorList>
    </citation>
    <scope>NUCLEOTIDE SEQUENCE [LARGE SCALE GENOMIC DNA]</scope>
    <source>
        <strain evidence="6 7">DSM 45162</strain>
    </source>
</reference>
<dbReference type="OrthoDB" id="3955596at2"/>
<dbReference type="InterPro" id="IPR016163">
    <property type="entry name" value="Ald_DH_C"/>
</dbReference>
<sequence>MTDVINPATGAVLTSVPSCGLAETDAAIDSAQRAFAGWRQVAPGDRARLLRRFAALVDAHLDELAELEVRNAGHTVGNARWEAGNVRDVLDYYAGAPERLTGRQIPVAGGLDVTLHEPLGVVGIIVPWNFPMPIAGWGFAPALAAGNTVVLKPAELTPLTAIRLGELGREAGLPDGVFTVLPGKGSVVGQRFVTHPAVRKVCFTGSTQVGKSIMAGCADQVKRVTLELGGKSANIVFADADLERAAASAPGSVFDNAGQDCCARSRLLVQDSVYDRFLALLEPAVKAFRVLDPASPDAEMGPLISAGQRTSVAGYVEGADVAFTGSAPDGDGWWFPPTVLLARSTADRHWREEVFGPVLSVLPFRDEEEAVRLANDTAYGLSGSIWTRDLGRALRVSRAVDSGNLSVNSHSSVRYWTPFGGMKESGLGRELGPDALLSFTDTKNVFLADS</sequence>
<evidence type="ECO:0000313" key="7">
    <source>
        <dbReference type="Proteomes" id="UP000292564"/>
    </source>
</evidence>
<dbReference type="AlphaFoldDB" id="A0A4Q7ZG02"/>
<organism evidence="6 7">
    <name type="scientific">Krasilnikovia cinnamomea</name>
    <dbReference type="NCBI Taxonomy" id="349313"/>
    <lineage>
        <taxon>Bacteria</taxon>
        <taxon>Bacillati</taxon>
        <taxon>Actinomycetota</taxon>
        <taxon>Actinomycetes</taxon>
        <taxon>Micromonosporales</taxon>
        <taxon>Micromonosporaceae</taxon>
        <taxon>Krasilnikovia</taxon>
    </lineage>
</organism>
<dbReference type="InterPro" id="IPR015590">
    <property type="entry name" value="Aldehyde_DH_dom"/>
</dbReference>
<dbReference type="Gene3D" id="3.40.605.10">
    <property type="entry name" value="Aldehyde Dehydrogenase, Chain A, domain 1"/>
    <property type="match status" value="1"/>
</dbReference>
<dbReference type="Pfam" id="PF00171">
    <property type="entry name" value="Aldedh"/>
    <property type="match status" value="1"/>
</dbReference>
<dbReference type="EMBL" id="SHKY01000001">
    <property type="protein sequence ID" value="RZU49710.1"/>
    <property type="molecule type" value="Genomic_DNA"/>
</dbReference>
<evidence type="ECO:0000313" key="6">
    <source>
        <dbReference type="EMBL" id="RZU49710.1"/>
    </source>
</evidence>
<dbReference type="PROSITE" id="PS00687">
    <property type="entry name" value="ALDEHYDE_DEHYDR_GLU"/>
    <property type="match status" value="1"/>
</dbReference>
<dbReference type="Proteomes" id="UP000292564">
    <property type="component" value="Unassembled WGS sequence"/>
</dbReference>
<comment type="similarity">
    <text evidence="1 4">Belongs to the aldehyde dehydrogenase family.</text>
</comment>
<dbReference type="RefSeq" id="WP_130508740.1">
    <property type="nucleotide sequence ID" value="NZ_SHKY01000001.1"/>
</dbReference>
<proteinExistence type="inferred from homology"/>
<dbReference type="FunFam" id="3.40.605.10:FF:000007">
    <property type="entry name" value="NAD/NADP-dependent betaine aldehyde dehydrogenase"/>
    <property type="match status" value="1"/>
</dbReference>
<accession>A0A4Q7ZG02</accession>
<gene>
    <name evidence="6" type="ORF">EV385_1463</name>
</gene>
<evidence type="ECO:0000256" key="1">
    <source>
        <dbReference type="ARBA" id="ARBA00009986"/>
    </source>
</evidence>
<dbReference type="InterPro" id="IPR029510">
    <property type="entry name" value="Ald_DH_CS_GLU"/>
</dbReference>
<evidence type="ECO:0000256" key="2">
    <source>
        <dbReference type="ARBA" id="ARBA00023002"/>
    </source>
</evidence>
<dbReference type="PANTHER" id="PTHR11699">
    <property type="entry name" value="ALDEHYDE DEHYDROGENASE-RELATED"/>
    <property type="match status" value="1"/>
</dbReference>
<keyword evidence="2 4" id="KW-0560">Oxidoreductase</keyword>
<dbReference type="InterPro" id="IPR016161">
    <property type="entry name" value="Ald_DH/histidinol_DH"/>
</dbReference>
<keyword evidence="7" id="KW-1185">Reference proteome</keyword>
<dbReference type="InterPro" id="IPR016160">
    <property type="entry name" value="Ald_DH_CS_CYS"/>
</dbReference>
<dbReference type="PROSITE" id="PS00070">
    <property type="entry name" value="ALDEHYDE_DEHYDR_CYS"/>
    <property type="match status" value="1"/>
</dbReference>
<feature type="domain" description="Aldehyde dehydrogenase" evidence="5">
    <location>
        <begin position="3"/>
        <end position="445"/>
    </location>
</feature>
<dbReference type="InterPro" id="IPR016162">
    <property type="entry name" value="Ald_DH_N"/>
</dbReference>
<comment type="caution">
    <text evidence="6">The sequence shown here is derived from an EMBL/GenBank/DDBJ whole genome shotgun (WGS) entry which is preliminary data.</text>
</comment>
<evidence type="ECO:0000259" key="5">
    <source>
        <dbReference type="Pfam" id="PF00171"/>
    </source>
</evidence>
<evidence type="ECO:0000256" key="4">
    <source>
        <dbReference type="RuleBase" id="RU003345"/>
    </source>
</evidence>
<name>A0A4Q7ZG02_9ACTN</name>
<protein>
    <submittedName>
        <fullName evidence="6">Acyl-CoA reductase-like NAD-dependent aldehyde dehydrogenase</fullName>
    </submittedName>
</protein>